<proteinExistence type="predicted"/>
<sequence>MFDTRPKIFDSGDSKFSSGLEFDCQWPSGFPYFGSGSGEETDGKLSRTNTQVKKGGDSPLTPERVLQWTSSVFGAPEYNMPGCTVTMADFSKDRFRYDRRNIFSRTAYTQLKSESEFSEFPNYSSRRLPLGSEESFAESFKTSSKNFKRSLANKPYWSDFRWVNVNGIDPDAFYSIVDQFKLHPSGVKSMLTSWDDDYNIYKFGNQVFLKMTLVYSTQDRKLAEETQQGKEDLVNRVMTFFTQEYDENEPTNKSITSFTSEDRTPIDLNFLISSLQKSRDFLYSPSVSIKNDSLLTENGYKLSKETVWMVLVDPMTAITFSEHNGGFIETDIGLDTLEHLHFNKKTSMDPSVIFTSVVEHCSRLIDHTIRVYNELILCYKTQSFATCTEKDMKKLHLLKDELLQLKKCISRLGFTIKELAGFTFIDKSSESKAMSKQLYNKVSALECTVDEMLHSIDNLVNLRSNLLSVKNHHSITDISTLNLFFLPLLFWTTYFGMGFGHFNILKSQGEGYFWKIAVPFALLMVLLVHWKTTYMVSKKSKQLVSNNNNTQLQLNNSLCFLKDGMRGLKNNLKTIVRKPPPSPASKLPIRTPSSTSVAAPQAKKSITVERRAPPPPRTPSSLVLKSKQNSTVTIKEEKEKEEAAEHEFRDDEPTLNHKRNSVLPQLPRPIPTLPKIVMPVAAASSKRSSTNSDSSSFYRKSIQLDLPTTRWSRLMRDSILSPVTPLQECQSVVKLD</sequence>
<organism evidence="1 2">
    <name type="scientific">Ambrosiozyma monospora</name>
    <name type="common">Yeast</name>
    <name type="synonym">Endomycopsis monosporus</name>
    <dbReference type="NCBI Taxonomy" id="43982"/>
    <lineage>
        <taxon>Eukaryota</taxon>
        <taxon>Fungi</taxon>
        <taxon>Dikarya</taxon>
        <taxon>Ascomycota</taxon>
        <taxon>Saccharomycotina</taxon>
        <taxon>Pichiomycetes</taxon>
        <taxon>Pichiales</taxon>
        <taxon>Pichiaceae</taxon>
        <taxon>Ambrosiozyma</taxon>
    </lineage>
</organism>
<name>A0ACB5T3G4_AMBMO</name>
<evidence type="ECO:0000313" key="1">
    <source>
        <dbReference type="EMBL" id="GME80700.1"/>
    </source>
</evidence>
<comment type="caution">
    <text evidence="1">The sequence shown here is derived from an EMBL/GenBank/DDBJ whole genome shotgun (WGS) entry which is preliminary data.</text>
</comment>
<reference evidence="1" key="1">
    <citation type="submission" date="2023-04" db="EMBL/GenBank/DDBJ databases">
        <title>Ambrosiozyma monospora NBRC 10751.</title>
        <authorList>
            <person name="Ichikawa N."/>
            <person name="Sato H."/>
            <person name="Tonouchi N."/>
        </authorList>
    </citation>
    <scope>NUCLEOTIDE SEQUENCE</scope>
    <source>
        <strain evidence="1">NBRC 10751</strain>
    </source>
</reference>
<dbReference type="Proteomes" id="UP001165064">
    <property type="component" value="Unassembled WGS sequence"/>
</dbReference>
<evidence type="ECO:0000313" key="2">
    <source>
        <dbReference type="Proteomes" id="UP001165064"/>
    </source>
</evidence>
<gene>
    <name evidence="1" type="ORF">Amon02_000457600</name>
</gene>
<keyword evidence="2" id="KW-1185">Reference proteome</keyword>
<dbReference type="EMBL" id="BSXS01003172">
    <property type="protein sequence ID" value="GME80700.1"/>
    <property type="molecule type" value="Genomic_DNA"/>
</dbReference>
<accession>A0ACB5T3G4</accession>
<protein>
    <submittedName>
        <fullName evidence="1">Unnamed protein product</fullName>
    </submittedName>
</protein>